<name>A0ABS8HZQ8_9FIRM</name>
<dbReference type="Gene3D" id="3.40.190.290">
    <property type="match status" value="1"/>
</dbReference>
<protein>
    <submittedName>
        <fullName evidence="6">LysR family transcriptional regulator</fullName>
    </submittedName>
</protein>
<evidence type="ECO:0000256" key="4">
    <source>
        <dbReference type="ARBA" id="ARBA00023163"/>
    </source>
</evidence>
<dbReference type="PANTHER" id="PTHR30419:SF28">
    <property type="entry name" value="HTH-TYPE TRANSCRIPTIONAL REGULATOR BSDA"/>
    <property type="match status" value="1"/>
</dbReference>
<keyword evidence="4" id="KW-0804">Transcription</keyword>
<keyword evidence="2" id="KW-0805">Transcription regulation</keyword>
<dbReference type="Gene3D" id="1.10.10.10">
    <property type="entry name" value="Winged helix-like DNA-binding domain superfamily/Winged helix DNA-binding domain"/>
    <property type="match status" value="1"/>
</dbReference>
<sequence>MDIRKLRYFLAVAEEGQITKAAKRLHMAQPPLSQQLKLLETELGVRLIERSGSRKIQLTAAGQTLRIRAEQMMELSKKTVKELKDIEEGTQGTLPVGITASWDATFLPRKINTFHEQYPGVTFQIWEGDTNKIEELLRSGIVEIGITRIPTDLETYETVALPDEPIVAAFNPKAAYVVTTDFVRLVELADKPLIICHKHEALLNYYREVGLEPKILCRHTDVRSMLAWAAAGLGIAIVPKSATNFIPSNNLTFKEIIEPPLKTRPAAVIWIRNRYLSAAARHFIDIFPKV</sequence>
<evidence type="ECO:0000256" key="1">
    <source>
        <dbReference type="ARBA" id="ARBA00009437"/>
    </source>
</evidence>
<dbReference type="SUPFAM" id="SSF46785">
    <property type="entry name" value="Winged helix' DNA-binding domain"/>
    <property type="match status" value="1"/>
</dbReference>
<dbReference type="InterPro" id="IPR000847">
    <property type="entry name" value="LysR_HTH_N"/>
</dbReference>
<dbReference type="CDD" id="cd05466">
    <property type="entry name" value="PBP2_LTTR_substrate"/>
    <property type="match status" value="1"/>
</dbReference>
<evidence type="ECO:0000256" key="3">
    <source>
        <dbReference type="ARBA" id="ARBA00023125"/>
    </source>
</evidence>
<dbReference type="Proteomes" id="UP001165492">
    <property type="component" value="Unassembled WGS sequence"/>
</dbReference>
<keyword evidence="3" id="KW-0238">DNA-binding</keyword>
<dbReference type="PRINTS" id="PR00039">
    <property type="entry name" value="HTHLYSR"/>
</dbReference>
<reference evidence="6" key="1">
    <citation type="submission" date="2021-11" db="EMBL/GenBank/DDBJ databases">
        <title>Description of a new species Pelosinus isolated from the bottom sediments of Lake Baikal.</title>
        <authorList>
            <person name="Zakharyuk A."/>
        </authorList>
    </citation>
    <scope>NUCLEOTIDE SEQUENCE</scope>
    <source>
        <strain evidence="6">Bkl1</strain>
    </source>
</reference>
<comment type="caution">
    <text evidence="6">The sequence shown here is derived from an EMBL/GenBank/DDBJ whole genome shotgun (WGS) entry which is preliminary data.</text>
</comment>
<keyword evidence="7" id="KW-1185">Reference proteome</keyword>
<dbReference type="InterPro" id="IPR005119">
    <property type="entry name" value="LysR_subst-bd"/>
</dbReference>
<feature type="domain" description="HTH lysR-type" evidence="5">
    <location>
        <begin position="1"/>
        <end position="59"/>
    </location>
</feature>
<accession>A0ABS8HZQ8</accession>
<dbReference type="SUPFAM" id="SSF53850">
    <property type="entry name" value="Periplasmic binding protein-like II"/>
    <property type="match status" value="1"/>
</dbReference>
<evidence type="ECO:0000313" key="7">
    <source>
        <dbReference type="Proteomes" id="UP001165492"/>
    </source>
</evidence>
<dbReference type="EMBL" id="JAJHJB010000087">
    <property type="protein sequence ID" value="MCC5468648.1"/>
    <property type="molecule type" value="Genomic_DNA"/>
</dbReference>
<dbReference type="InterPro" id="IPR036388">
    <property type="entry name" value="WH-like_DNA-bd_sf"/>
</dbReference>
<dbReference type="PROSITE" id="PS50931">
    <property type="entry name" value="HTH_LYSR"/>
    <property type="match status" value="1"/>
</dbReference>
<dbReference type="InterPro" id="IPR036390">
    <property type="entry name" value="WH_DNA-bd_sf"/>
</dbReference>
<evidence type="ECO:0000259" key="5">
    <source>
        <dbReference type="PROSITE" id="PS50931"/>
    </source>
</evidence>
<evidence type="ECO:0000313" key="6">
    <source>
        <dbReference type="EMBL" id="MCC5468648.1"/>
    </source>
</evidence>
<proteinExistence type="inferred from homology"/>
<dbReference type="InterPro" id="IPR050950">
    <property type="entry name" value="HTH-type_LysR_regulators"/>
</dbReference>
<gene>
    <name evidence="6" type="ORF">LMF89_25260</name>
</gene>
<dbReference type="RefSeq" id="WP_229537511.1">
    <property type="nucleotide sequence ID" value="NZ_JAJHJB010000087.1"/>
</dbReference>
<dbReference type="Pfam" id="PF03466">
    <property type="entry name" value="LysR_substrate"/>
    <property type="match status" value="1"/>
</dbReference>
<comment type="similarity">
    <text evidence="1">Belongs to the LysR transcriptional regulatory family.</text>
</comment>
<organism evidence="6 7">
    <name type="scientific">Pelosinus baikalensis</name>
    <dbReference type="NCBI Taxonomy" id="2892015"/>
    <lineage>
        <taxon>Bacteria</taxon>
        <taxon>Bacillati</taxon>
        <taxon>Bacillota</taxon>
        <taxon>Negativicutes</taxon>
        <taxon>Selenomonadales</taxon>
        <taxon>Sporomusaceae</taxon>
        <taxon>Pelosinus</taxon>
    </lineage>
</organism>
<evidence type="ECO:0000256" key="2">
    <source>
        <dbReference type="ARBA" id="ARBA00023015"/>
    </source>
</evidence>
<dbReference type="Pfam" id="PF00126">
    <property type="entry name" value="HTH_1"/>
    <property type="match status" value="1"/>
</dbReference>
<dbReference type="PANTHER" id="PTHR30419">
    <property type="entry name" value="HTH-TYPE TRANSCRIPTIONAL REGULATOR YBHD"/>
    <property type="match status" value="1"/>
</dbReference>